<evidence type="ECO:0000256" key="6">
    <source>
        <dbReference type="PROSITE-ProRule" id="PRU00267"/>
    </source>
</evidence>
<proteinExistence type="predicted"/>
<dbReference type="InterPro" id="IPR009071">
    <property type="entry name" value="HMG_box_dom"/>
</dbReference>
<dbReference type="PROSITE" id="PS50118">
    <property type="entry name" value="HMG_BOX_2"/>
    <property type="match status" value="1"/>
</dbReference>
<dbReference type="GO" id="GO:0000122">
    <property type="term" value="P:negative regulation of transcription by RNA polymerase II"/>
    <property type="evidence" value="ECO:0007669"/>
    <property type="project" value="TreeGrafter"/>
</dbReference>
<organism evidence="9 10">
    <name type="scientific">Littorina saxatilis</name>
    <dbReference type="NCBI Taxonomy" id="31220"/>
    <lineage>
        <taxon>Eukaryota</taxon>
        <taxon>Metazoa</taxon>
        <taxon>Spiralia</taxon>
        <taxon>Lophotrochozoa</taxon>
        <taxon>Mollusca</taxon>
        <taxon>Gastropoda</taxon>
        <taxon>Caenogastropoda</taxon>
        <taxon>Littorinimorpha</taxon>
        <taxon>Littorinoidea</taxon>
        <taxon>Littorinidae</taxon>
        <taxon>Littorina</taxon>
    </lineage>
</organism>
<feature type="region of interest" description="Disordered" evidence="7">
    <location>
        <begin position="168"/>
        <end position="253"/>
    </location>
</feature>
<evidence type="ECO:0000256" key="5">
    <source>
        <dbReference type="ARBA" id="ARBA00023242"/>
    </source>
</evidence>
<dbReference type="SMART" id="SM00398">
    <property type="entry name" value="HMG"/>
    <property type="match status" value="1"/>
</dbReference>
<keyword evidence="5 6" id="KW-0539">Nucleus</keyword>
<accession>A0AAN9BWZ0</accession>
<sequence>MSDREGSHSPLSGSPSPLNLESSSSSLHVQQKQPHTTMASPNNNTTTFTLSASSASSVTSAALAKLTASGGAPTDKDDPFNAQIQEAVSHVLEGYDWSLVTTPSRNQNGEKRKPHIKRPMNAFMVWAQAARRKLADQYPQLHNAELSKTLGKLWRLLNENEKKPFVDEAERLRVQHKKDHPDYKYQPRRRKPLKGANQSNDNNTPLPQGVMVKGPGGRDTSSPSDDCSSECSSQPGGSNGPPTPPATPNQHEPLSINMKYQYDRKRGYMLGPNGHPIDFSRVDLRDLSPDVMEPLDDQDLDQYLPPSGMPHPIGHPHHHQAHPLAHPGTRSDSHYHPQFYTGPNGVASSAGGWMPYRVNSATSCLPPHYMVNSSNNNSTTTANNSSGNMSSSGGGVSSTITPPYDLSEQTTRSPGSSQTSPPSFLGPAPTGNDCKYRDDEPSCQQVKMEQLNAHQQQQQQQHQVHQQQQRYCDPKYDGFGVGSASSGRYGNGDMEPGMHFPPPSSMAGPYMPPSASSGSVSSAAPSYQYGVGLHRQMFNPIAAAVPGEQSWDRYT</sequence>
<dbReference type="Gene3D" id="1.10.30.10">
    <property type="entry name" value="High mobility group box domain"/>
    <property type="match status" value="1"/>
</dbReference>
<evidence type="ECO:0000256" key="7">
    <source>
        <dbReference type="SAM" id="MobiDB-lite"/>
    </source>
</evidence>
<dbReference type="CDD" id="cd22031">
    <property type="entry name" value="HMG-box_SoxE"/>
    <property type="match status" value="1"/>
</dbReference>
<dbReference type="PANTHER" id="PTHR45803">
    <property type="entry name" value="SOX100B"/>
    <property type="match status" value="1"/>
</dbReference>
<dbReference type="SUPFAM" id="SSF47095">
    <property type="entry name" value="HMG-box"/>
    <property type="match status" value="1"/>
</dbReference>
<dbReference type="InterPro" id="IPR050917">
    <property type="entry name" value="SOX_TF"/>
</dbReference>
<dbReference type="GO" id="GO:0000978">
    <property type="term" value="F:RNA polymerase II cis-regulatory region sequence-specific DNA binding"/>
    <property type="evidence" value="ECO:0007669"/>
    <property type="project" value="TreeGrafter"/>
</dbReference>
<evidence type="ECO:0000256" key="2">
    <source>
        <dbReference type="ARBA" id="ARBA00023015"/>
    </source>
</evidence>
<reference evidence="9 10" key="1">
    <citation type="submission" date="2024-02" db="EMBL/GenBank/DDBJ databases">
        <title>Chromosome-scale genome assembly of the rough periwinkle Littorina saxatilis.</title>
        <authorList>
            <person name="De Jode A."/>
            <person name="Faria R."/>
            <person name="Formenti G."/>
            <person name="Sims Y."/>
            <person name="Smith T.P."/>
            <person name="Tracey A."/>
            <person name="Wood J.M.D."/>
            <person name="Zagrodzka Z.B."/>
            <person name="Johannesson K."/>
            <person name="Butlin R.K."/>
            <person name="Leder E.H."/>
        </authorList>
    </citation>
    <scope>NUCLEOTIDE SEQUENCE [LARGE SCALE GENOMIC DNA]</scope>
    <source>
        <strain evidence="9">Snail1</strain>
        <tissue evidence="9">Muscle</tissue>
    </source>
</reference>
<keyword evidence="3 6" id="KW-0238">DNA-binding</keyword>
<feature type="compositionally biased region" description="Low complexity" evidence="7">
    <location>
        <begin position="454"/>
        <end position="469"/>
    </location>
</feature>
<evidence type="ECO:0000313" key="9">
    <source>
        <dbReference type="EMBL" id="KAK7113362.1"/>
    </source>
</evidence>
<feature type="region of interest" description="Disordered" evidence="7">
    <location>
        <begin position="309"/>
        <end position="337"/>
    </location>
</feature>
<feature type="compositionally biased region" description="Low complexity" evidence="7">
    <location>
        <begin position="375"/>
        <end position="391"/>
    </location>
</feature>
<feature type="region of interest" description="Disordered" evidence="7">
    <location>
        <begin position="1"/>
        <end position="53"/>
    </location>
</feature>
<comment type="subcellular location">
    <subcellularLocation>
        <location evidence="1">Nucleus</location>
    </subcellularLocation>
</comment>
<gene>
    <name evidence="9" type="ORF">V1264_012661</name>
</gene>
<dbReference type="Pfam" id="PF00505">
    <property type="entry name" value="HMG_box"/>
    <property type="match status" value="1"/>
</dbReference>
<protein>
    <recommendedName>
        <fullName evidence="8">HMG box domain-containing protein</fullName>
    </recommendedName>
</protein>
<evidence type="ECO:0000256" key="1">
    <source>
        <dbReference type="ARBA" id="ARBA00004123"/>
    </source>
</evidence>
<dbReference type="AlphaFoldDB" id="A0AAN9BWZ0"/>
<dbReference type="InterPro" id="IPR036910">
    <property type="entry name" value="HMG_box_dom_sf"/>
</dbReference>
<feature type="compositionally biased region" description="Basic and acidic residues" evidence="7">
    <location>
        <begin position="168"/>
        <end position="185"/>
    </location>
</feature>
<evidence type="ECO:0000256" key="3">
    <source>
        <dbReference type="ARBA" id="ARBA00023125"/>
    </source>
</evidence>
<feature type="region of interest" description="Disordered" evidence="7">
    <location>
        <begin position="375"/>
        <end position="470"/>
    </location>
</feature>
<dbReference type="PANTHER" id="PTHR45803:SF10">
    <property type="entry name" value="HMG BOX DOMAIN-CONTAINING PROTEIN"/>
    <property type="match status" value="1"/>
</dbReference>
<keyword evidence="2" id="KW-0805">Transcription regulation</keyword>
<keyword evidence="4" id="KW-0804">Transcription</keyword>
<feature type="DNA-binding region" description="HMG box" evidence="6">
    <location>
        <begin position="116"/>
        <end position="184"/>
    </location>
</feature>
<name>A0AAN9BWZ0_9CAEN</name>
<dbReference type="GO" id="GO:0000981">
    <property type="term" value="F:DNA-binding transcription factor activity, RNA polymerase II-specific"/>
    <property type="evidence" value="ECO:0007669"/>
    <property type="project" value="TreeGrafter"/>
</dbReference>
<feature type="compositionally biased region" description="Polar residues" evidence="7">
    <location>
        <begin position="196"/>
        <end position="206"/>
    </location>
</feature>
<evidence type="ECO:0000313" key="10">
    <source>
        <dbReference type="Proteomes" id="UP001374579"/>
    </source>
</evidence>
<feature type="compositionally biased region" description="Polar residues" evidence="7">
    <location>
        <begin position="29"/>
        <end position="44"/>
    </location>
</feature>
<evidence type="ECO:0000259" key="8">
    <source>
        <dbReference type="PROSITE" id="PS50118"/>
    </source>
</evidence>
<dbReference type="EMBL" id="JBAMIC010000002">
    <property type="protein sequence ID" value="KAK7113362.1"/>
    <property type="molecule type" value="Genomic_DNA"/>
</dbReference>
<dbReference type="GO" id="GO:0002009">
    <property type="term" value="P:morphogenesis of an epithelium"/>
    <property type="evidence" value="ECO:0007669"/>
    <property type="project" value="TreeGrafter"/>
</dbReference>
<dbReference type="FunFam" id="1.10.30.10:FF:000004">
    <property type="entry name" value="Transcription factor SOX-10"/>
    <property type="match status" value="1"/>
</dbReference>
<comment type="caution">
    <text evidence="9">The sequence shown here is derived from an EMBL/GenBank/DDBJ whole genome shotgun (WGS) entry which is preliminary data.</text>
</comment>
<dbReference type="InterPro" id="IPR022151">
    <property type="entry name" value="Sox_N"/>
</dbReference>
<evidence type="ECO:0000256" key="4">
    <source>
        <dbReference type="ARBA" id="ARBA00023163"/>
    </source>
</evidence>
<feature type="domain" description="HMG box" evidence="8">
    <location>
        <begin position="116"/>
        <end position="184"/>
    </location>
</feature>
<dbReference type="Pfam" id="PF12444">
    <property type="entry name" value="Sox_N"/>
    <property type="match status" value="1"/>
</dbReference>
<dbReference type="GO" id="GO:0005634">
    <property type="term" value="C:nucleus"/>
    <property type="evidence" value="ECO:0007669"/>
    <property type="project" value="UniProtKB-SubCell"/>
</dbReference>
<dbReference type="Proteomes" id="UP001374579">
    <property type="component" value="Unassembled WGS sequence"/>
</dbReference>
<feature type="compositionally biased region" description="Low complexity" evidence="7">
    <location>
        <begin position="221"/>
        <end position="233"/>
    </location>
</feature>
<feature type="compositionally biased region" description="Polar residues" evidence="7">
    <location>
        <begin position="407"/>
        <end position="422"/>
    </location>
</feature>
<feature type="compositionally biased region" description="Low complexity" evidence="7">
    <location>
        <begin position="8"/>
        <end position="28"/>
    </location>
</feature>
<keyword evidence="10" id="KW-1185">Reference proteome</keyword>